<dbReference type="InterPro" id="IPR051044">
    <property type="entry name" value="MAG_DAG_Lipase"/>
</dbReference>
<dbReference type="EMBL" id="JABFUD020000005">
    <property type="protein sequence ID" value="KAI5079449.1"/>
    <property type="molecule type" value="Genomic_DNA"/>
</dbReference>
<dbReference type="Gene3D" id="3.40.50.1820">
    <property type="entry name" value="alpha/beta hydrolase"/>
    <property type="match status" value="1"/>
</dbReference>
<dbReference type="EMBL" id="JABFUD020000005">
    <property type="protein sequence ID" value="KAI5080148.1"/>
    <property type="molecule type" value="Genomic_DNA"/>
</dbReference>
<dbReference type="Proteomes" id="UP000886520">
    <property type="component" value="Chromosome 5"/>
</dbReference>
<dbReference type="OrthoDB" id="2498029at2759"/>
<dbReference type="InterPro" id="IPR022742">
    <property type="entry name" value="Hydrolase_4"/>
</dbReference>
<dbReference type="PANTHER" id="PTHR11614">
    <property type="entry name" value="PHOSPHOLIPASE-RELATED"/>
    <property type="match status" value="1"/>
</dbReference>
<evidence type="ECO:0000259" key="1">
    <source>
        <dbReference type="Pfam" id="PF12146"/>
    </source>
</evidence>
<feature type="domain" description="Serine aminopeptidase S33" evidence="1">
    <location>
        <begin position="54"/>
        <end position="296"/>
    </location>
</feature>
<gene>
    <name evidence="2" type="ORF">GOP47_0004928</name>
    <name evidence="3" type="ORF">GOP47_0005627</name>
</gene>
<evidence type="ECO:0000313" key="3">
    <source>
        <dbReference type="EMBL" id="KAI5080148.1"/>
    </source>
</evidence>
<dbReference type="InterPro" id="IPR029058">
    <property type="entry name" value="AB_hydrolase_fold"/>
</dbReference>
<evidence type="ECO:0000313" key="2">
    <source>
        <dbReference type="EMBL" id="KAI5079449.1"/>
    </source>
</evidence>
<name>A0A9D4V6M4_ADICA</name>
<dbReference type="SUPFAM" id="SSF53474">
    <property type="entry name" value="alpha/beta-Hydrolases"/>
    <property type="match status" value="1"/>
</dbReference>
<organism evidence="3 4">
    <name type="scientific">Adiantum capillus-veneris</name>
    <name type="common">Maidenhair fern</name>
    <dbReference type="NCBI Taxonomy" id="13818"/>
    <lineage>
        <taxon>Eukaryota</taxon>
        <taxon>Viridiplantae</taxon>
        <taxon>Streptophyta</taxon>
        <taxon>Embryophyta</taxon>
        <taxon>Tracheophyta</taxon>
        <taxon>Polypodiopsida</taxon>
        <taxon>Polypodiidae</taxon>
        <taxon>Polypodiales</taxon>
        <taxon>Pteridineae</taxon>
        <taxon>Pteridaceae</taxon>
        <taxon>Vittarioideae</taxon>
        <taxon>Adiantum</taxon>
    </lineage>
</organism>
<dbReference type="Pfam" id="PF12146">
    <property type="entry name" value="Hydrolase_4"/>
    <property type="match status" value="1"/>
</dbReference>
<sequence length="323" mass="36148">MEQASSPPVNFWGSTPDAEEFYAAAGVRNTKAFVDTPYGRLFTQSWHPLSETSSPRALVFFTHGYASDTSWMFQSIPITFAQWGYATFAADLLGHGQSDGLPGYIEDIQTTASAALFFYKSVRDGPEYGPEYAQKKKFLFGESMGGGLTFLMLLQDPQGWDGAIFSAPFLSVPEPARPSGLRLLAYGLLLGYAETWPVMPQNNIQGNVFHDQEKAKIIRMNPRRYKLPARVGTMRQLMVLCDIFEKRCGEVLTPFLVLHGTGDTCTAHEGSQMLYDKAKSSDKTIKLYDGFYHSLLQAELKENSERVYMDIHAWIDARTSVPQ</sequence>
<comment type="caution">
    <text evidence="3">The sequence shown here is derived from an EMBL/GenBank/DDBJ whole genome shotgun (WGS) entry which is preliminary data.</text>
</comment>
<protein>
    <recommendedName>
        <fullName evidence="1">Serine aminopeptidase S33 domain-containing protein</fullName>
    </recommendedName>
</protein>
<accession>A0A9D4V6M4</accession>
<evidence type="ECO:0000313" key="4">
    <source>
        <dbReference type="Proteomes" id="UP000886520"/>
    </source>
</evidence>
<reference evidence="3 4" key="1">
    <citation type="submission" date="2021-01" db="EMBL/GenBank/DDBJ databases">
        <title>Adiantum capillus-veneris genome.</title>
        <authorList>
            <person name="Fang Y."/>
            <person name="Liao Q."/>
        </authorList>
    </citation>
    <scope>NUCLEOTIDE SEQUENCE [LARGE SCALE GENOMIC DNA]</scope>
    <source>
        <strain evidence="3">H3</strain>
        <tissue evidence="3">Leaf</tissue>
    </source>
</reference>
<keyword evidence="4" id="KW-1185">Reference proteome</keyword>
<dbReference type="AlphaFoldDB" id="A0A9D4V6M4"/>
<proteinExistence type="predicted"/>